<gene>
    <name evidence="3" type="ORF">B0I33_101596</name>
</gene>
<dbReference type="Proteomes" id="UP000238362">
    <property type="component" value="Unassembled WGS sequence"/>
</dbReference>
<evidence type="ECO:0000313" key="4">
    <source>
        <dbReference type="Proteomes" id="UP000238362"/>
    </source>
</evidence>
<organism evidence="3 4">
    <name type="scientific">Prauserella shujinwangii</name>
    <dbReference type="NCBI Taxonomy" id="1453103"/>
    <lineage>
        <taxon>Bacteria</taxon>
        <taxon>Bacillati</taxon>
        <taxon>Actinomycetota</taxon>
        <taxon>Actinomycetes</taxon>
        <taxon>Pseudonocardiales</taxon>
        <taxon>Pseudonocardiaceae</taxon>
        <taxon>Prauserella</taxon>
    </lineage>
</organism>
<protein>
    <submittedName>
        <fullName evidence="3">Methyltransferase family protein</fullName>
    </submittedName>
</protein>
<dbReference type="PANTHER" id="PTHR43861:SF3">
    <property type="entry name" value="PUTATIVE (AFU_ORTHOLOGUE AFUA_2G14390)-RELATED"/>
    <property type="match status" value="1"/>
</dbReference>
<dbReference type="OrthoDB" id="3469983at2"/>
<evidence type="ECO:0000259" key="2">
    <source>
        <dbReference type="Pfam" id="PF08241"/>
    </source>
</evidence>
<reference evidence="3 4" key="1">
    <citation type="submission" date="2018-03" db="EMBL/GenBank/DDBJ databases">
        <title>Genomic Encyclopedia of Type Strains, Phase III (KMG-III): the genomes of soil and plant-associated and newly described type strains.</title>
        <authorList>
            <person name="Whitman W."/>
        </authorList>
    </citation>
    <scope>NUCLEOTIDE SEQUENCE [LARGE SCALE GENOMIC DNA]</scope>
    <source>
        <strain evidence="3 4">CGMCC 4.7125</strain>
    </source>
</reference>
<keyword evidence="3" id="KW-0489">Methyltransferase</keyword>
<dbReference type="Gene3D" id="3.40.50.150">
    <property type="entry name" value="Vaccinia Virus protein VP39"/>
    <property type="match status" value="1"/>
</dbReference>
<dbReference type="InterPro" id="IPR029063">
    <property type="entry name" value="SAM-dependent_MTases_sf"/>
</dbReference>
<comment type="caution">
    <text evidence="3">The sequence shown here is derived from an EMBL/GenBank/DDBJ whole genome shotgun (WGS) entry which is preliminary data.</text>
</comment>
<dbReference type="EMBL" id="PVNH01000001">
    <property type="protein sequence ID" value="PRX51442.1"/>
    <property type="molecule type" value="Genomic_DNA"/>
</dbReference>
<name>A0A2T0M408_9PSEU</name>
<dbReference type="Pfam" id="PF08241">
    <property type="entry name" value="Methyltransf_11"/>
    <property type="match status" value="1"/>
</dbReference>
<accession>A0A2T0M408</accession>
<dbReference type="GO" id="GO:0032259">
    <property type="term" value="P:methylation"/>
    <property type="evidence" value="ECO:0007669"/>
    <property type="project" value="UniProtKB-KW"/>
</dbReference>
<dbReference type="AlphaFoldDB" id="A0A2T0M408"/>
<dbReference type="SUPFAM" id="SSF53335">
    <property type="entry name" value="S-adenosyl-L-methionine-dependent methyltransferases"/>
    <property type="match status" value="1"/>
</dbReference>
<dbReference type="InterPro" id="IPR013216">
    <property type="entry name" value="Methyltransf_11"/>
</dbReference>
<evidence type="ECO:0000256" key="1">
    <source>
        <dbReference type="ARBA" id="ARBA00022679"/>
    </source>
</evidence>
<dbReference type="PANTHER" id="PTHR43861">
    <property type="entry name" value="TRANS-ACONITATE 2-METHYLTRANSFERASE-RELATED"/>
    <property type="match status" value="1"/>
</dbReference>
<dbReference type="CDD" id="cd02440">
    <property type="entry name" value="AdoMet_MTases"/>
    <property type="match status" value="1"/>
</dbReference>
<dbReference type="RefSeq" id="WP_106176899.1">
    <property type="nucleotide sequence ID" value="NZ_PVNH01000001.1"/>
</dbReference>
<keyword evidence="1 3" id="KW-0808">Transferase</keyword>
<proteinExistence type="predicted"/>
<keyword evidence="4" id="KW-1185">Reference proteome</keyword>
<dbReference type="GO" id="GO:0008757">
    <property type="term" value="F:S-adenosylmethionine-dependent methyltransferase activity"/>
    <property type="evidence" value="ECO:0007669"/>
    <property type="project" value="InterPro"/>
</dbReference>
<evidence type="ECO:0000313" key="3">
    <source>
        <dbReference type="EMBL" id="PRX51442.1"/>
    </source>
</evidence>
<feature type="domain" description="Methyltransferase type 11" evidence="2">
    <location>
        <begin position="55"/>
        <end position="146"/>
    </location>
</feature>
<sequence length="270" mass="29413">MTDSTTTHAASYSAGCLSKDLPTEQDRLRMQEEVLDPHTVRLLDRLPVRSSWRCLEIGAGAGSVAYRLAERCRSGSVLAVDVDTRFLDEDRAPNLSVAEADITTAEYPAASFDLVHARMVLCHLARRDEVLAAAARWLAPGGWLVVEEPYFFSAETSPYGPVRRLFTGVERKLAQHGADMRWARKLPGLMARLLGTVPVVDTAPGPFGGEPGTVNHELSRVNVLQVGPLLVRDGTLAEAELEEVLEMFTTPGFLDIMSVNLGVCAEKPGD</sequence>